<dbReference type="InterPro" id="IPR011707">
    <property type="entry name" value="Cu-oxidase-like_N"/>
</dbReference>
<keyword evidence="2" id="KW-0479">Metal-binding</keyword>
<dbReference type="InterPro" id="IPR002355">
    <property type="entry name" value="Cu_oxidase_Cu_BS"/>
</dbReference>
<reference evidence="11" key="1">
    <citation type="submission" date="2023-03" db="EMBL/GenBank/DDBJ databases">
        <title>Massive genome expansion in bonnet fungi (Mycena s.s.) driven by repeated elements and novel gene families across ecological guilds.</title>
        <authorList>
            <consortium name="Lawrence Berkeley National Laboratory"/>
            <person name="Harder C.B."/>
            <person name="Miyauchi S."/>
            <person name="Viragh M."/>
            <person name="Kuo A."/>
            <person name="Thoen E."/>
            <person name="Andreopoulos B."/>
            <person name="Lu D."/>
            <person name="Skrede I."/>
            <person name="Drula E."/>
            <person name="Henrissat B."/>
            <person name="Morin E."/>
            <person name="Kohler A."/>
            <person name="Barry K."/>
            <person name="LaButti K."/>
            <person name="Morin E."/>
            <person name="Salamov A."/>
            <person name="Lipzen A."/>
            <person name="Mereny Z."/>
            <person name="Hegedus B."/>
            <person name="Baldrian P."/>
            <person name="Stursova M."/>
            <person name="Weitz H."/>
            <person name="Taylor A."/>
            <person name="Grigoriev I.V."/>
            <person name="Nagy L.G."/>
            <person name="Martin F."/>
            <person name="Kauserud H."/>
        </authorList>
    </citation>
    <scope>NUCLEOTIDE SEQUENCE</scope>
    <source>
        <strain evidence="11">9284</strain>
    </source>
</reference>
<keyword evidence="12" id="KW-1185">Reference proteome</keyword>
<dbReference type="PROSITE" id="PS00079">
    <property type="entry name" value="MULTICOPPER_OXIDASE1"/>
    <property type="match status" value="2"/>
</dbReference>
<dbReference type="EMBL" id="JARKIF010000004">
    <property type="protein sequence ID" value="KAJ7641966.1"/>
    <property type="molecule type" value="Genomic_DNA"/>
</dbReference>
<name>A0AAD7C8W9_9AGAR</name>
<evidence type="ECO:0000259" key="9">
    <source>
        <dbReference type="Pfam" id="PF07731"/>
    </source>
</evidence>
<evidence type="ECO:0000259" key="10">
    <source>
        <dbReference type="Pfam" id="PF07732"/>
    </source>
</evidence>
<evidence type="ECO:0000256" key="6">
    <source>
        <dbReference type="ARBA" id="ARBA00023180"/>
    </source>
</evidence>
<evidence type="ECO:0000256" key="1">
    <source>
        <dbReference type="ARBA" id="ARBA00010609"/>
    </source>
</evidence>
<dbReference type="FunFam" id="2.60.40.420:FF:000045">
    <property type="entry name" value="Laccase 2"/>
    <property type="match status" value="1"/>
</dbReference>
<dbReference type="Pfam" id="PF00394">
    <property type="entry name" value="Cu-oxidase"/>
    <property type="match status" value="1"/>
</dbReference>
<comment type="similarity">
    <text evidence="1">Belongs to the multicopper oxidase family.</text>
</comment>
<evidence type="ECO:0000313" key="12">
    <source>
        <dbReference type="Proteomes" id="UP001221142"/>
    </source>
</evidence>
<evidence type="ECO:0000256" key="2">
    <source>
        <dbReference type="ARBA" id="ARBA00022723"/>
    </source>
</evidence>
<dbReference type="InterPro" id="IPR001117">
    <property type="entry name" value="Cu-oxidase_2nd"/>
</dbReference>
<keyword evidence="6" id="KW-0325">Glycoprotein</keyword>
<comment type="caution">
    <text evidence="11">The sequence shown here is derived from an EMBL/GenBank/DDBJ whole genome shotgun (WGS) entry which is preliminary data.</text>
</comment>
<evidence type="ECO:0000259" key="8">
    <source>
        <dbReference type="Pfam" id="PF00394"/>
    </source>
</evidence>
<proteinExistence type="inferred from homology"/>
<protein>
    <submittedName>
        <fullName evidence="11">Laccase</fullName>
    </submittedName>
</protein>
<evidence type="ECO:0000256" key="7">
    <source>
        <dbReference type="SAM" id="SignalP"/>
    </source>
</evidence>
<evidence type="ECO:0000256" key="3">
    <source>
        <dbReference type="ARBA" id="ARBA00023002"/>
    </source>
</evidence>
<sequence length="531" mass="57326">MAFSSARLLQLLQLALLSAPALAVTVLGPVTDLVISNTVLSPDGFERSSIVAGGTFPGPIIAANRGDKFSVNLHDQLTDNTMLRSTSIHWHGILQHNTSWEDGPSFVAQCPIAANHSFLYEFQAGDATTGQAGTFWYHSHLSTQYCDGLRGPLIIYDPEDPLKSRTLSYDVDDETTVISLGDWYHYPSPSAPSNAQANSTVINGLGRYQGGPASELAVITVTKGTRYRFRLISMSCDPSHVWSIDGHQMAIIEADGVSHAAAPGDSFEIFAGQRYSFVLNADQEIDNYWIRANPSTGIPGFDGGINSAILRYVGAPDAEPTTTDTSSNPILETDLHSLTGTPVPGLPFPGGADVNINLQITLDRANGLFEVNNAPFIEPTAPVLLQILSGAQTAQDLLPPGTVYGLPPNKVIEISIPGGSVGAPHPFHLHGHNFWVVRSAGNSTYNYFDPVRRDVLSTGPDVTDNVTIRFVTDNAGPWFFHCHNIWHLEVGLAVVFAEDIPTIQGEQSNGQVPQDWDDLCPIYDSLDADQL</sequence>
<dbReference type="PANTHER" id="PTHR11709:SF511">
    <property type="entry name" value="LACCASE"/>
    <property type="match status" value="1"/>
</dbReference>
<accession>A0AAD7C8W9</accession>
<evidence type="ECO:0000256" key="5">
    <source>
        <dbReference type="ARBA" id="ARBA00023157"/>
    </source>
</evidence>
<dbReference type="CDD" id="cd13903">
    <property type="entry name" value="CuRO_3_Tv-LCC_like"/>
    <property type="match status" value="1"/>
</dbReference>
<keyword evidence="3" id="KW-0560">Oxidoreductase</keyword>
<dbReference type="GO" id="GO:0005507">
    <property type="term" value="F:copper ion binding"/>
    <property type="evidence" value="ECO:0007669"/>
    <property type="project" value="InterPro"/>
</dbReference>
<evidence type="ECO:0000256" key="4">
    <source>
        <dbReference type="ARBA" id="ARBA00023008"/>
    </source>
</evidence>
<feature type="domain" description="Plastocyanin-like" evidence="8">
    <location>
        <begin position="175"/>
        <end position="315"/>
    </location>
</feature>
<keyword evidence="7" id="KW-0732">Signal</keyword>
<feature type="domain" description="Plastocyanin-like" evidence="9">
    <location>
        <begin position="377"/>
        <end position="499"/>
    </location>
</feature>
<feature type="chain" id="PRO_5042274849" evidence="7">
    <location>
        <begin position="24"/>
        <end position="531"/>
    </location>
</feature>
<evidence type="ECO:0000313" key="11">
    <source>
        <dbReference type="EMBL" id="KAJ7641966.1"/>
    </source>
</evidence>
<dbReference type="SUPFAM" id="SSF49503">
    <property type="entry name" value="Cupredoxins"/>
    <property type="match status" value="3"/>
</dbReference>
<organism evidence="11 12">
    <name type="scientific">Roridomyces roridus</name>
    <dbReference type="NCBI Taxonomy" id="1738132"/>
    <lineage>
        <taxon>Eukaryota</taxon>
        <taxon>Fungi</taxon>
        <taxon>Dikarya</taxon>
        <taxon>Basidiomycota</taxon>
        <taxon>Agaricomycotina</taxon>
        <taxon>Agaricomycetes</taxon>
        <taxon>Agaricomycetidae</taxon>
        <taxon>Agaricales</taxon>
        <taxon>Marasmiineae</taxon>
        <taxon>Mycenaceae</taxon>
        <taxon>Roridomyces</taxon>
    </lineage>
</organism>
<dbReference type="Gene3D" id="2.60.40.420">
    <property type="entry name" value="Cupredoxins - blue copper proteins"/>
    <property type="match status" value="3"/>
</dbReference>
<dbReference type="Pfam" id="PF07731">
    <property type="entry name" value="Cu-oxidase_2"/>
    <property type="match status" value="1"/>
</dbReference>
<dbReference type="PROSITE" id="PS00080">
    <property type="entry name" value="MULTICOPPER_OXIDASE2"/>
    <property type="match status" value="1"/>
</dbReference>
<dbReference type="InterPro" id="IPR033138">
    <property type="entry name" value="Cu_oxidase_CS"/>
</dbReference>
<dbReference type="InterPro" id="IPR011706">
    <property type="entry name" value="Cu-oxidase_C"/>
</dbReference>
<feature type="domain" description="Plastocyanin-like" evidence="10">
    <location>
        <begin position="38"/>
        <end position="159"/>
    </location>
</feature>
<dbReference type="GO" id="GO:0016491">
    <property type="term" value="F:oxidoreductase activity"/>
    <property type="evidence" value="ECO:0007669"/>
    <property type="project" value="UniProtKB-KW"/>
</dbReference>
<dbReference type="InterPro" id="IPR045087">
    <property type="entry name" value="Cu-oxidase_fam"/>
</dbReference>
<feature type="signal peptide" evidence="7">
    <location>
        <begin position="1"/>
        <end position="23"/>
    </location>
</feature>
<keyword evidence="4" id="KW-0186">Copper</keyword>
<dbReference type="InterPro" id="IPR008972">
    <property type="entry name" value="Cupredoxin"/>
</dbReference>
<dbReference type="PANTHER" id="PTHR11709">
    <property type="entry name" value="MULTI-COPPER OXIDASE"/>
    <property type="match status" value="1"/>
</dbReference>
<dbReference type="AlphaFoldDB" id="A0AAD7C8W9"/>
<keyword evidence="5" id="KW-1015">Disulfide bond</keyword>
<gene>
    <name evidence="11" type="ORF">FB45DRAFT_1126197</name>
</gene>
<dbReference type="CDD" id="cd13856">
    <property type="entry name" value="CuRO_1_Tv-LCC_like"/>
    <property type="match status" value="1"/>
</dbReference>
<dbReference type="Pfam" id="PF07732">
    <property type="entry name" value="Cu-oxidase_3"/>
    <property type="match status" value="1"/>
</dbReference>
<dbReference type="Proteomes" id="UP001221142">
    <property type="component" value="Unassembled WGS sequence"/>
</dbReference>